<reference evidence="2 3" key="1">
    <citation type="submission" date="2019-10" db="EMBL/GenBank/DDBJ databases">
        <authorList>
            <person name="Palmer J.M."/>
        </authorList>
    </citation>
    <scope>NUCLEOTIDE SEQUENCE [LARGE SCALE GENOMIC DNA]</scope>
    <source>
        <strain evidence="2 3">TWF696</strain>
    </source>
</reference>
<protein>
    <submittedName>
        <fullName evidence="2">Uncharacterized protein</fullName>
    </submittedName>
</protein>
<feature type="chain" id="PRO_5043339744" evidence="1">
    <location>
        <begin position="25"/>
        <end position="315"/>
    </location>
</feature>
<comment type="caution">
    <text evidence="2">The sequence shown here is derived from an EMBL/GenBank/DDBJ whole genome shotgun (WGS) entry which is preliminary data.</text>
</comment>
<evidence type="ECO:0000256" key="1">
    <source>
        <dbReference type="SAM" id="SignalP"/>
    </source>
</evidence>
<name>A0AAV9UR33_9PEZI</name>
<evidence type="ECO:0000313" key="2">
    <source>
        <dbReference type="EMBL" id="KAK6347096.1"/>
    </source>
</evidence>
<organism evidence="2 3">
    <name type="scientific">Orbilia brochopaga</name>
    <dbReference type="NCBI Taxonomy" id="3140254"/>
    <lineage>
        <taxon>Eukaryota</taxon>
        <taxon>Fungi</taxon>
        <taxon>Dikarya</taxon>
        <taxon>Ascomycota</taxon>
        <taxon>Pezizomycotina</taxon>
        <taxon>Orbiliomycetes</taxon>
        <taxon>Orbiliales</taxon>
        <taxon>Orbiliaceae</taxon>
        <taxon>Orbilia</taxon>
    </lineage>
</organism>
<dbReference type="AlphaFoldDB" id="A0AAV9UR33"/>
<keyword evidence="1" id="KW-0732">Signal</keyword>
<sequence>MRFLVSAAFRLFALLLSLTQLLVAADIIRIAKTDWIGWETENYTTLQTILFDLEVFRTLRRFECAIHSDTGGPVENPRSLNYLLDTVNEATARFSQAISDIDLLEGVNDAEANARLADLGMKTSLEAKIAGLRLRSYRHRLEGLRDLFSDTEATLDTIPNRVYPTTVLNHNIHALAMYSHDARERSGNWDDAVMDVDTDAPGIFLEFFINLIGEAGKAIELLQGAEEYSDARFGQASTEFIADRDPMAQSYDQMTGEQRVEAAYTLAKVFYQMRQFFQCWLLRTEQIVDLIPMLTQLPAHLEGPYWTQMPEEDSD</sequence>
<accession>A0AAV9UR33</accession>
<gene>
    <name evidence="2" type="ORF">TWF696_007175</name>
</gene>
<dbReference type="EMBL" id="JAVHNQ010000005">
    <property type="protein sequence ID" value="KAK6347096.1"/>
    <property type="molecule type" value="Genomic_DNA"/>
</dbReference>
<evidence type="ECO:0000313" key="3">
    <source>
        <dbReference type="Proteomes" id="UP001375240"/>
    </source>
</evidence>
<keyword evidence="3" id="KW-1185">Reference proteome</keyword>
<feature type="signal peptide" evidence="1">
    <location>
        <begin position="1"/>
        <end position="24"/>
    </location>
</feature>
<proteinExistence type="predicted"/>
<dbReference type="Proteomes" id="UP001375240">
    <property type="component" value="Unassembled WGS sequence"/>
</dbReference>